<dbReference type="Proteomes" id="UP000199183">
    <property type="component" value="Unassembled WGS sequence"/>
</dbReference>
<dbReference type="SUPFAM" id="SSF52540">
    <property type="entry name" value="P-loop containing nucleoside triphosphate hydrolases"/>
    <property type="match status" value="2"/>
</dbReference>
<dbReference type="Gene3D" id="3.40.50.300">
    <property type="entry name" value="P-loop containing nucleotide triphosphate hydrolases"/>
    <property type="match status" value="2"/>
</dbReference>
<dbReference type="GO" id="GO:0016887">
    <property type="term" value="F:ATP hydrolysis activity"/>
    <property type="evidence" value="ECO:0007669"/>
    <property type="project" value="InterPro"/>
</dbReference>
<reference evidence="6 7" key="1">
    <citation type="submission" date="2016-10" db="EMBL/GenBank/DDBJ databases">
        <authorList>
            <person name="de Groot N.N."/>
        </authorList>
    </citation>
    <scope>NUCLEOTIDE SEQUENCE [LARGE SCALE GENOMIC DNA]</scope>
    <source>
        <strain evidence="6 7">DSM 21799</strain>
    </source>
</reference>
<accession>A0A1H4TS39</accession>
<evidence type="ECO:0000256" key="2">
    <source>
        <dbReference type="ARBA" id="ARBA00022448"/>
    </source>
</evidence>
<dbReference type="GO" id="GO:0005524">
    <property type="term" value="F:ATP binding"/>
    <property type="evidence" value="ECO:0007669"/>
    <property type="project" value="UniProtKB-KW"/>
</dbReference>
<dbReference type="InterPro" id="IPR027417">
    <property type="entry name" value="P-loop_NTPase"/>
</dbReference>
<evidence type="ECO:0000313" key="7">
    <source>
        <dbReference type="Proteomes" id="UP000199183"/>
    </source>
</evidence>
<dbReference type="OrthoDB" id="501320at2"/>
<evidence type="ECO:0000259" key="5">
    <source>
        <dbReference type="PROSITE" id="PS50893"/>
    </source>
</evidence>
<gene>
    <name evidence="6" type="ORF">SAMN04489806_3300</name>
</gene>
<feature type="domain" description="ABC transporter" evidence="5">
    <location>
        <begin position="266"/>
        <end position="492"/>
    </location>
</feature>
<dbReference type="GO" id="GO:0043190">
    <property type="term" value="C:ATP-binding cassette (ABC) transporter complex"/>
    <property type="evidence" value="ECO:0007669"/>
    <property type="project" value="TreeGrafter"/>
</dbReference>
<evidence type="ECO:0000256" key="3">
    <source>
        <dbReference type="ARBA" id="ARBA00022741"/>
    </source>
</evidence>
<keyword evidence="2" id="KW-0813">Transport</keyword>
<dbReference type="EMBL" id="FNRY01000002">
    <property type="protein sequence ID" value="SEC59303.1"/>
    <property type="molecule type" value="Genomic_DNA"/>
</dbReference>
<dbReference type="STRING" id="640635.SAMN04489806_3300"/>
<keyword evidence="7" id="KW-1185">Reference proteome</keyword>
<name>A0A1H4TS39_9MICO</name>
<dbReference type="InterPro" id="IPR003439">
    <property type="entry name" value="ABC_transporter-like_ATP-bd"/>
</dbReference>
<dbReference type="InterPro" id="IPR017871">
    <property type="entry name" value="ABC_transporter-like_CS"/>
</dbReference>
<dbReference type="GO" id="GO:0042626">
    <property type="term" value="F:ATPase-coupled transmembrane transporter activity"/>
    <property type="evidence" value="ECO:0007669"/>
    <property type="project" value="TreeGrafter"/>
</dbReference>
<organism evidence="6 7">
    <name type="scientific">Paramicrobacterium humi</name>
    <dbReference type="NCBI Taxonomy" id="640635"/>
    <lineage>
        <taxon>Bacteria</taxon>
        <taxon>Bacillati</taxon>
        <taxon>Actinomycetota</taxon>
        <taxon>Actinomycetes</taxon>
        <taxon>Micrococcales</taxon>
        <taxon>Microbacteriaceae</taxon>
        <taxon>Paramicrobacterium</taxon>
    </lineage>
</organism>
<evidence type="ECO:0000256" key="4">
    <source>
        <dbReference type="ARBA" id="ARBA00022840"/>
    </source>
</evidence>
<feature type="domain" description="ABC transporter" evidence="5">
    <location>
        <begin position="9"/>
        <end position="245"/>
    </location>
</feature>
<dbReference type="PROSITE" id="PS50893">
    <property type="entry name" value="ABC_TRANSPORTER_2"/>
    <property type="match status" value="2"/>
</dbReference>
<dbReference type="PANTHER" id="PTHR43553:SF24">
    <property type="entry name" value="ENERGY-COUPLING FACTOR TRANSPORTER ATP-BINDING PROTEIN ECFA1"/>
    <property type="match status" value="1"/>
</dbReference>
<dbReference type="PROSITE" id="PS00211">
    <property type="entry name" value="ABC_TRANSPORTER_1"/>
    <property type="match status" value="2"/>
</dbReference>
<keyword evidence="3" id="KW-0547">Nucleotide-binding</keyword>
<proteinExistence type="inferred from homology"/>
<protein>
    <submittedName>
        <fullName evidence="6">Energy-coupling factor transport system ATP-binding protein</fullName>
    </submittedName>
</protein>
<dbReference type="SMART" id="SM00382">
    <property type="entry name" value="AAA"/>
    <property type="match status" value="2"/>
</dbReference>
<keyword evidence="4 6" id="KW-0067">ATP-binding</keyword>
<evidence type="ECO:0000313" key="6">
    <source>
        <dbReference type="EMBL" id="SEC59303.1"/>
    </source>
</evidence>
<dbReference type="PANTHER" id="PTHR43553">
    <property type="entry name" value="HEAVY METAL TRANSPORTER"/>
    <property type="match status" value="1"/>
</dbReference>
<dbReference type="CDD" id="cd03225">
    <property type="entry name" value="ABC_cobalt_CbiO_domain1"/>
    <property type="match status" value="2"/>
</dbReference>
<dbReference type="InterPro" id="IPR003593">
    <property type="entry name" value="AAA+_ATPase"/>
</dbReference>
<dbReference type="Pfam" id="PF00005">
    <property type="entry name" value="ABC_tran"/>
    <property type="match status" value="2"/>
</dbReference>
<dbReference type="RefSeq" id="WP_091187938.1">
    <property type="nucleotide sequence ID" value="NZ_FNRY01000002.1"/>
</dbReference>
<comment type="similarity">
    <text evidence="1">Belongs to the ABC transporter superfamily.</text>
</comment>
<sequence>MPAARGAAVRARGWGWTHAGRNRPAVAGLDIDIEPGERILLLGASGAGKSTLLHAMAGVLGGEDEGEQVGSLLVDGRRPADVRGVAGLVLQDPDSQVVLARVGDDVAFACENLQIPRDEIWHRVRWAVDAVGLDVPLDHPTSQLSGGQMQRLVLAGILAMRPRLLLLDEPTANLDPDGVAEIRDVVAHVAAQTGLTLVVVEHRVSVWQDIVDRVVVLQPGGGVETQGAPDRILGDRGAELAAAGIWVPQHPPALPPKSTGAPGDDLLTADRLAVGRTAFGRRSARVAASGIDVAVSHGCATAISGPNGAGKSTLALTLAGLLDPVAGTLRAHQALADGLGPEPHRWRSRDLLTRIGTVFQQPEHQFLATSVRRELRIGPHALRCDEAEIERRVDELLSRLRLAHLADANPFTLSGGEKRRLSVATILATRPHVLVLDEPTFGQDAVTWRELVLLLRELRTEGRGIVAVTHDRPFVDAIADREVRLERTEPVLR</sequence>
<dbReference type="InterPro" id="IPR015856">
    <property type="entry name" value="ABC_transpr_CbiO/EcfA_su"/>
</dbReference>
<evidence type="ECO:0000256" key="1">
    <source>
        <dbReference type="ARBA" id="ARBA00005417"/>
    </source>
</evidence>
<dbReference type="InterPro" id="IPR050095">
    <property type="entry name" value="ECF_ABC_transporter_ATP-bd"/>
</dbReference>
<dbReference type="AlphaFoldDB" id="A0A1H4TS39"/>